<dbReference type="EMBL" id="CCMZ01000076">
    <property type="protein sequence ID" value="CDX29168.1"/>
    <property type="molecule type" value="Genomic_DNA"/>
</dbReference>
<evidence type="ECO:0000313" key="5">
    <source>
        <dbReference type="EMBL" id="CDX55788.1"/>
    </source>
</evidence>
<evidence type="ECO:0000313" key="7">
    <source>
        <dbReference type="Proteomes" id="UP000045285"/>
    </source>
</evidence>
<keyword evidence="1" id="KW-0732">Signal</keyword>
<dbReference type="InterPro" id="IPR019223">
    <property type="entry name" value="DUF2147"/>
</dbReference>
<dbReference type="STRING" id="69974.MPLDJ20_150555"/>
<dbReference type="Pfam" id="PF09917">
    <property type="entry name" value="DUF2147"/>
    <property type="match status" value="1"/>
</dbReference>
<evidence type="ECO:0000313" key="3">
    <source>
        <dbReference type="EMBL" id="CDX29168.1"/>
    </source>
</evidence>
<dbReference type="Proteomes" id="UP000045285">
    <property type="component" value="Unassembled WGS sequence"/>
</dbReference>
<reference evidence="7" key="4">
    <citation type="submission" date="2014-08" db="EMBL/GenBank/DDBJ databases">
        <authorList>
            <person name="Moulin L."/>
        </authorList>
    </citation>
    <scope>NUCLEOTIDE SEQUENCE [LARGE SCALE GENOMIC DNA]</scope>
</reference>
<proteinExistence type="predicted"/>
<evidence type="ECO:0000256" key="1">
    <source>
        <dbReference type="SAM" id="SignalP"/>
    </source>
</evidence>
<dbReference type="Proteomes" id="UP000046373">
    <property type="component" value="Unassembled WGS sequence"/>
</dbReference>
<evidence type="ECO:0000313" key="10">
    <source>
        <dbReference type="Proteomes" id="UP000182888"/>
    </source>
</evidence>
<evidence type="ECO:0000313" key="9">
    <source>
        <dbReference type="Proteomes" id="UP000046373"/>
    </source>
</evidence>
<organism evidence="4 9">
    <name type="scientific">Mesorhizobium plurifarium</name>
    <dbReference type="NCBI Taxonomy" id="69974"/>
    <lineage>
        <taxon>Bacteria</taxon>
        <taxon>Pseudomonadati</taxon>
        <taxon>Pseudomonadota</taxon>
        <taxon>Alphaproteobacteria</taxon>
        <taxon>Hyphomicrobiales</taxon>
        <taxon>Phyllobacteriaceae</taxon>
        <taxon>Mesorhizobium</taxon>
    </lineage>
</organism>
<reference evidence="5" key="1">
    <citation type="submission" date="2014-08" db="EMBL/GenBank/DDBJ databases">
        <title>DNA barcoding of Bradysia (Diptera: Sciaridae) for detection of the immature stages on agricultural crops.</title>
        <authorList>
            <person name="Shin S."/>
            <person name="Jung S."/>
            <person name="Heller K."/>
            <person name="Menzel F."/>
            <person name="Hong T.-K."/>
            <person name="Lee H."/>
            <person name="Lee S."/>
        </authorList>
    </citation>
    <scope>NUCLEOTIDE SEQUENCE</scope>
</reference>
<dbReference type="AlphaFoldDB" id="A0A090GJD4"/>
<reference evidence="10" key="3">
    <citation type="submission" date="2014-08" db="EMBL/GenBank/DDBJ databases">
        <authorList>
            <person name="Edwards T."/>
        </authorList>
    </citation>
    <scope>NUCLEOTIDE SEQUENCE [LARGE SCALE GENOMIC DNA]</scope>
</reference>
<protein>
    <recommendedName>
        <fullName evidence="2">DUF2147 domain-containing protein</fullName>
    </recommendedName>
</protein>
<feature type="signal peptide" evidence="1">
    <location>
        <begin position="1"/>
        <end position="21"/>
    </location>
</feature>
<keyword evidence="7" id="KW-1185">Reference proteome</keyword>
<evidence type="ECO:0000259" key="2">
    <source>
        <dbReference type="Pfam" id="PF09917"/>
    </source>
</evidence>
<name>A0A090GJD4_MESPL</name>
<evidence type="ECO:0000313" key="6">
    <source>
        <dbReference type="EMBL" id="CDX60259.1"/>
    </source>
</evidence>
<evidence type="ECO:0000313" key="4">
    <source>
        <dbReference type="EMBL" id="CDX33475.1"/>
    </source>
</evidence>
<sequence length="113" mass="11580">MFRKMSLALAATLIMAGAAWADPIEGSWKTQSGETATIGGGGSFSITLKTGKYAGKTIGSLKAAGDNKYAGSITDPANDKTYSGKATLSGTTLKMSGCVLGGLICKSQTWHKL</sequence>
<reference evidence="8 9" key="2">
    <citation type="submission" date="2014-08" db="EMBL/GenBank/DDBJ databases">
        <authorList>
            <person name="Moulin Lionel"/>
        </authorList>
    </citation>
    <scope>NUCLEOTIDE SEQUENCE [LARGE SCALE GENOMIC DNA]</scope>
</reference>
<accession>A0A090GJD4</accession>
<feature type="domain" description="DUF2147" evidence="2">
    <location>
        <begin position="57"/>
        <end position="112"/>
    </location>
</feature>
<gene>
    <name evidence="5" type="ORF">MPL1032_20265</name>
    <name evidence="3" type="ORF">MPL3356_90241</name>
    <name evidence="6" type="ORF">MPL3365_330009</name>
    <name evidence="4" type="ORF">MPLDJ20_150555</name>
</gene>
<dbReference type="Proteomes" id="UP000182888">
    <property type="component" value="Unassembled WGS sequence"/>
</dbReference>
<dbReference type="EMBL" id="CCND01000012">
    <property type="protein sequence ID" value="CDX55788.1"/>
    <property type="molecule type" value="Genomic_DNA"/>
</dbReference>
<dbReference type="EMBL" id="CCNB01000007">
    <property type="protein sequence ID" value="CDX33475.1"/>
    <property type="molecule type" value="Genomic_DNA"/>
</dbReference>
<dbReference type="PANTHER" id="PTHR36919:SF2">
    <property type="entry name" value="BLL6627 PROTEIN"/>
    <property type="match status" value="1"/>
</dbReference>
<evidence type="ECO:0000313" key="8">
    <source>
        <dbReference type="Proteomes" id="UP000046122"/>
    </source>
</evidence>
<dbReference type="EMBL" id="CCNE01000027">
    <property type="protein sequence ID" value="CDX60259.1"/>
    <property type="molecule type" value="Genomic_DNA"/>
</dbReference>
<dbReference type="Proteomes" id="UP000046122">
    <property type="component" value="Unassembled WGS sequence"/>
</dbReference>
<dbReference type="PANTHER" id="PTHR36919">
    <property type="entry name" value="BLR1215 PROTEIN"/>
    <property type="match status" value="1"/>
</dbReference>
<feature type="chain" id="PRO_5014219079" description="DUF2147 domain-containing protein" evidence="1">
    <location>
        <begin position="22"/>
        <end position="113"/>
    </location>
</feature>
<dbReference type="Gene3D" id="2.40.128.520">
    <property type="match status" value="1"/>
</dbReference>